<dbReference type="EMBL" id="CAJNDS010002762">
    <property type="protein sequence ID" value="CAE7588739.1"/>
    <property type="molecule type" value="Genomic_DNA"/>
</dbReference>
<feature type="compositionally biased region" description="Polar residues" evidence="1">
    <location>
        <begin position="63"/>
        <end position="78"/>
    </location>
</feature>
<accession>A0A812UNB8</accession>
<comment type="caution">
    <text evidence="2">The sequence shown here is derived from an EMBL/GenBank/DDBJ whole genome shotgun (WGS) entry which is preliminary data.</text>
</comment>
<evidence type="ECO:0000313" key="2">
    <source>
        <dbReference type="EMBL" id="CAE7588739.1"/>
    </source>
</evidence>
<gene>
    <name evidence="2" type="ORF">SNAT2548_LOCUS33548</name>
</gene>
<name>A0A812UNB8_9DINO</name>
<sequence>MLSGWRLRAAQSTFVRASQRLPIAARFHEEDWEAELLAWKKKYGCPDAVCHEPEECAGAATEPETSPQEQGQATKGSA</sequence>
<proteinExistence type="predicted"/>
<dbReference type="Proteomes" id="UP000604046">
    <property type="component" value="Unassembled WGS sequence"/>
</dbReference>
<protein>
    <submittedName>
        <fullName evidence="2">Uncharacterized protein</fullName>
    </submittedName>
</protein>
<dbReference type="OrthoDB" id="10336309at2759"/>
<dbReference type="AlphaFoldDB" id="A0A812UNB8"/>
<organism evidence="2 3">
    <name type="scientific">Symbiodinium natans</name>
    <dbReference type="NCBI Taxonomy" id="878477"/>
    <lineage>
        <taxon>Eukaryota</taxon>
        <taxon>Sar</taxon>
        <taxon>Alveolata</taxon>
        <taxon>Dinophyceae</taxon>
        <taxon>Suessiales</taxon>
        <taxon>Symbiodiniaceae</taxon>
        <taxon>Symbiodinium</taxon>
    </lineage>
</organism>
<evidence type="ECO:0000313" key="3">
    <source>
        <dbReference type="Proteomes" id="UP000604046"/>
    </source>
</evidence>
<evidence type="ECO:0000256" key="1">
    <source>
        <dbReference type="SAM" id="MobiDB-lite"/>
    </source>
</evidence>
<keyword evidence="3" id="KW-1185">Reference proteome</keyword>
<reference evidence="2" key="1">
    <citation type="submission" date="2021-02" db="EMBL/GenBank/DDBJ databases">
        <authorList>
            <person name="Dougan E. K."/>
            <person name="Rhodes N."/>
            <person name="Thang M."/>
            <person name="Chan C."/>
        </authorList>
    </citation>
    <scope>NUCLEOTIDE SEQUENCE</scope>
</reference>
<feature type="region of interest" description="Disordered" evidence="1">
    <location>
        <begin position="56"/>
        <end position="78"/>
    </location>
</feature>